<dbReference type="Proteomes" id="UP001230145">
    <property type="component" value="Unassembled WGS sequence"/>
</dbReference>
<gene>
    <name evidence="1" type="ORF">J2S45_000907</name>
</gene>
<keyword evidence="2" id="KW-1185">Reference proteome</keyword>
<reference evidence="1 2" key="1">
    <citation type="submission" date="2023-07" db="EMBL/GenBank/DDBJ databases">
        <title>Sequencing the genomes of 1000 actinobacteria strains.</title>
        <authorList>
            <person name="Klenk H.-P."/>
        </authorList>
    </citation>
    <scope>NUCLEOTIDE SEQUENCE [LARGE SCALE GENOMIC DNA]</scope>
    <source>
        <strain evidence="1 2">DSM 19515</strain>
    </source>
</reference>
<evidence type="ECO:0000313" key="2">
    <source>
        <dbReference type="Proteomes" id="UP001230145"/>
    </source>
</evidence>
<protein>
    <submittedName>
        <fullName evidence="1">Uncharacterized protein</fullName>
    </submittedName>
</protein>
<proteinExistence type="predicted"/>
<comment type="caution">
    <text evidence="1">The sequence shown here is derived from an EMBL/GenBank/DDBJ whole genome shotgun (WGS) entry which is preliminary data.</text>
</comment>
<organism evidence="1 2">
    <name type="scientific">Trueperella abortisuis</name>
    <dbReference type="NCBI Taxonomy" id="445930"/>
    <lineage>
        <taxon>Bacteria</taxon>
        <taxon>Bacillati</taxon>
        <taxon>Actinomycetota</taxon>
        <taxon>Actinomycetes</taxon>
        <taxon>Actinomycetales</taxon>
        <taxon>Actinomycetaceae</taxon>
        <taxon>Trueperella</taxon>
    </lineage>
</organism>
<dbReference type="RefSeq" id="WP_307634671.1">
    <property type="nucleotide sequence ID" value="NZ_JAUSQL010000001.1"/>
</dbReference>
<sequence length="341" mass="37398">MGSPSTSPLYRAPQVPGPWARHHLWYHATPQEVHNTDVALGLISECARFGMNVMSLPAMLADADPTYIEKVTRAATRRGVRLLPHVGANVVSRAPALAEGRYEILDQWFAHGAFGVELGTIDLTDEEPLTDAGAHIHAGWDTRELLAYVESHTDAIVSAAISAPTFEAASAHALEDYFDVVRFQISTPDAYAPDVFSDQVSEKLQFFEIAGAIPSWDCSFATLENRAGRLSEGAILLAACFYPGFLHFEQNIPGRSPSVRHALRLRDSLSLHRSSILISTDKAQDGFIWLVTDKVSMLLNFGPYPYVVPNDGRVLVSSLIELPEENGNLVVPPGEAAWLRR</sequence>
<accession>A0ABT9PHN4</accession>
<name>A0ABT9PHN4_9ACTO</name>
<dbReference type="EMBL" id="JAUSQL010000001">
    <property type="protein sequence ID" value="MDP9832228.1"/>
    <property type="molecule type" value="Genomic_DNA"/>
</dbReference>
<evidence type="ECO:0000313" key="1">
    <source>
        <dbReference type="EMBL" id="MDP9832228.1"/>
    </source>
</evidence>